<dbReference type="AlphaFoldDB" id="A0A0A9HJZ8"/>
<reference evidence="1" key="1">
    <citation type="submission" date="2014-09" db="EMBL/GenBank/DDBJ databases">
        <authorList>
            <person name="Magalhaes I.L.F."/>
            <person name="Oliveira U."/>
            <person name="Santos F.R."/>
            <person name="Vidigal T.H.D.A."/>
            <person name="Brescovit A.D."/>
            <person name="Santos A.J."/>
        </authorList>
    </citation>
    <scope>NUCLEOTIDE SEQUENCE</scope>
    <source>
        <tissue evidence="1">Shoot tissue taken approximately 20 cm above the soil surface</tissue>
    </source>
</reference>
<proteinExistence type="predicted"/>
<reference evidence="1" key="2">
    <citation type="journal article" date="2015" name="Data Brief">
        <title>Shoot transcriptome of the giant reed, Arundo donax.</title>
        <authorList>
            <person name="Barrero R.A."/>
            <person name="Guerrero F.D."/>
            <person name="Moolhuijzen P."/>
            <person name="Goolsby J.A."/>
            <person name="Tidwell J."/>
            <person name="Bellgard S.E."/>
            <person name="Bellgard M.I."/>
        </authorList>
    </citation>
    <scope>NUCLEOTIDE SEQUENCE</scope>
    <source>
        <tissue evidence="1">Shoot tissue taken approximately 20 cm above the soil surface</tissue>
    </source>
</reference>
<name>A0A0A9HJZ8_ARUDO</name>
<organism evidence="1">
    <name type="scientific">Arundo donax</name>
    <name type="common">Giant reed</name>
    <name type="synonym">Donax arundinaceus</name>
    <dbReference type="NCBI Taxonomy" id="35708"/>
    <lineage>
        <taxon>Eukaryota</taxon>
        <taxon>Viridiplantae</taxon>
        <taxon>Streptophyta</taxon>
        <taxon>Embryophyta</taxon>
        <taxon>Tracheophyta</taxon>
        <taxon>Spermatophyta</taxon>
        <taxon>Magnoliopsida</taxon>
        <taxon>Liliopsida</taxon>
        <taxon>Poales</taxon>
        <taxon>Poaceae</taxon>
        <taxon>PACMAD clade</taxon>
        <taxon>Arundinoideae</taxon>
        <taxon>Arundineae</taxon>
        <taxon>Arundo</taxon>
    </lineage>
</organism>
<sequence>MTPKWLLLGHDSSISVLLDSIYASETAGDGYYGNFSDHEGNAYEGRQKTRF</sequence>
<dbReference type="EMBL" id="GBRH01160819">
    <property type="protein sequence ID" value="JAE37077.1"/>
    <property type="molecule type" value="Transcribed_RNA"/>
</dbReference>
<protein>
    <submittedName>
        <fullName evidence="1">Uncharacterized protein</fullName>
    </submittedName>
</protein>
<accession>A0A0A9HJZ8</accession>
<evidence type="ECO:0000313" key="1">
    <source>
        <dbReference type="EMBL" id="JAE37077.1"/>
    </source>
</evidence>